<comment type="subcellular location">
    <subcellularLocation>
        <location evidence="1">Cell outer membrane</location>
    </subcellularLocation>
</comment>
<keyword evidence="3" id="KW-0732">Signal</keyword>
<proteinExistence type="inferred from homology"/>
<dbReference type="InterPro" id="IPR011990">
    <property type="entry name" value="TPR-like_helical_dom_sf"/>
</dbReference>
<evidence type="ECO:0000256" key="4">
    <source>
        <dbReference type="ARBA" id="ARBA00023136"/>
    </source>
</evidence>
<dbReference type="Pfam" id="PF07980">
    <property type="entry name" value="SusD_RagB"/>
    <property type="match status" value="1"/>
</dbReference>
<dbReference type="InterPro" id="IPR012944">
    <property type="entry name" value="SusD_RagB_dom"/>
</dbReference>
<evidence type="ECO:0000313" key="7">
    <source>
        <dbReference type="EMBL" id="SFD84755.1"/>
    </source>
</evidence>
<dbReference type="PROSITE" id="PS51257">
    <property type="entry name" value="PROKAR_LIPOPROTEIN"/>
    <property type="match status" value="1"/>
</dbReference>
<evidence type="ECO:0000256" key="2">
    <source>
        <dbReference type="ARBA" id="ARBA00006275"/>
    </source>
</evidence>
<sequence length="530" mass="59946">MKNINFLFVLIFGLSLGLTSCEDFLEETVKDQVSVDYIYNSPAGLEVGVNALYNQMRFYNLPSGDNSDLWANVFFMVATDLGLHRTWNTPYGTGHNPQSFTGSKWIQGYKIIDRCSAIITSARSIKMDEAAKKRLVAQARVIRGELYLDLKQMYGGILIDTIPTTPQNINDPVEYKVASDADVYKLIDGDLDYAIANLPFKVDPGRYGQGVARHIRGKSALWQQDWAEAAAQFDAIINDGTHGLVNLIDVWGQNGNHKESLFTYQKDFLLGPSDELAGGGGSWLSSVFTHRTYELNTSELVQDVAYGGQALGWFYPNNYLKSLYDQANDLRFKTYYYSDNYQDYKINVPSNPKFGQPITNPAIAAPNGNYRAWHWSLKKYHDSEKLPMTSNSYKDYMYYRLAETYLLASEAHHNLGNDTKALAYLNKVRRRGYTGNPESTVTTFDLTAWTLNNYLDESARELAFENNRWFLLKRLGLLVERQNLYFRSSPSGTISGEVQLKMTPAMVNMPIPQSQIDLMGKPAGFNVGYN</sequence>
<keyword evidence="4" id="KW-0472">Membrane</keyword>
<dbReference type="EMBL" id="FOMH01000013">
    <property type="protein sequence ID" value="SFD84755.1"/>
    <property type="molecule type" value="Genomic_DNA"/>
</dbReference>
<dbReference type="OrthoDB" id="5694214at2"/>
<evidence type="ECO:0000313" key="8">
    <source>
        <dbReference type="Proteomes" id="UP000199672"/>
    </source>
</evidence>
<comment type="similarity">
    <text evidence="2">Belongs to the SusD family.</text>
</comment>
<evidence type="ECO:0000259" key="6">
    <source>
        <dbReference type="Pfam" id="PF07980"/>
    </source>
</evidence>
<gene>
    <name evidence="7" type="ORF">SAMN05216297_11333</name>
</gene>
<evidence type="ECO:0000256" key="3">
    <source>
        <dbReference type="ARBA" id="ARBA00022729"/>
    </source>
</evidence>
<reference evidence="8" key="1">
    <citation type="submission" date="2016-10" db="EMBL/GenBank/DDBJ databases">
        <authorList>
            <person name="Varghese N."/>
            <person name="Submissions S."/>
        </authorList>
    </citation>
    <scope>NUCLEOTIDE SEQUENCE [LARGE SCALE GENOMIC DNA]</scope>
    <source>
        <strain evidence="8">CGMCC 1.10370</strain>
    </source>
</reference>
<evidence type="ECO:0000256" key="1">
    <source>
        <dbReference type="ARBA" id="ARBA00004442"/>
    </source>
</evidence>
<keyword evidence="8" id="KW-1185">Reference proteome</keyword>
<dbReference type="GO" id="GO:0009279">
    <property type="term" value="C:cell outer membrane"/>
    <property type="evidence" value="ECO:0007669"/>
    <property type="project" value="UniProtKB-SubCell"/>
</dbReference>
<dbReference type="Gene3D" id="1.25.40.390">
    <property type="match status" value="1"/>
</dbReference>
<dbReference type="Proteomes" id="UP000199672">
    <property type="component" value="Unassembled WGS sequence"/>
</dbReference>
<dbReference type="STRING" id="739143.SAMN05216297_11333"/>
<name>A0A1I1VPJ6_9FLAO</name>
<dbReference type="AlphaFoldDB" id="A0A1I1VPJ6"/>
<protein>
    <submittedName>
        <fullName evidence="7">Starch-binding associating with outer membrane</fullName>
    </submittedName>
</protein>
<evidence type="ECO:0000256" key="5">
    <source>
        <dbReference type="ARBA" id="ARBA00023237"/>
    </source>
</evidence>
<feature type="domain" description="RagB/SusD" evidence="6">
    <location>
        <begin position="301"/>
        <end position="520"/>
    </location>
</feature>
<dbReference type="SUPFAM" id="SSF48452">
    <property type="entry name" value="TPR-like"/>
    <property type="match status" value="1"/>
</dbReference>
<keyword evidence="5" id="KW-0998">Cell outer membrane</keyword>
<dbReference type="RefSeq" id="WP_091497219.1">
    <property type="nucleotide sequence ID" value="NZ_FOMH01000013.1"/>
</dbReference>
<organism evidence="7 8">
    <name type="scientific">Flavobacterium phragmitis</name>
    <dbReference type="NCBI Taxonomy" id="739143"/>
    <lineage>
        <taxon>Bacteria</taxon>
        <taxon>Pseudomonadati</taxon>
        <taxon>Bacteroidota</taxon>
        <taxon>Flavobacteriia</taxon>
        <taxon>Flavobacteriales</taxon>
        <taxon>Flavobacteriaceae</taxon>
        <taxon>Flavobacterium</taxon>
    </lineage>
</organism>
<accession>A0A1I1VPJ6</accession>